<dbReference type="PANTHER" id="PTHR10794:SF63">
    <property type="entry name" value="ALPHA_BETA HYDROLASE 1, ISOFORM A"/>
    <property type="match status" value="1"/>
</dbReference>
<organism evidence="2">
    <name type="scientific">Fagus sylvatica</name>
    <name type="common">Beechnut</name>
    <dbReference type="NCBI Taxonomy" id="28930"/>
    <lineage>
        <taxon>Eukaryota</taxon>
        <taxon>Viridiplantae</taxon>
        <taxon>Streptophyta</taxon>
        <taxon>Embryophyta</taxon>
        <taxon>Tracheophyta</taxon>
        <taxon>Spermatophyta</taxon>
        <taxon>Magnoliopsida</taxon>
        <taxon>eudicotyledons</taxon>
        <taxon>Gunneridae</taxon>
        <taxon>Pentapetalae</taxon>
        <taxon>rosids</taxon>
        <taxon>fabids</taxon>
        <taxon>Fagales</taxon>
        <taxon>Fagaceae</taxon>
        <taxon>Fagus</taxon>
    </lineage>
</organism>
<evidence type="ECO:0000256" key="1">
    <source>
        <dbReference type="SAM" id="Phobius"/>
    </source>
</evidence>
<protein>
    <submittedName>
        <fullName evidence="2">Uncharacterized protein</fullName>
    </submittedName>
</protein>
<dbReference type="InterPro" id="IPR050960">
    <property type="entry name" value="AB_hydrolase_4_sf"/>
</dbReference>
<evidence type="ECO:0000313" key="2">
    <source>
        <dbReference type="EMBL" id="SPD20208.1"/>
    </source>
</evidence>
<name>A0A2N9I712_FAGSY</name>
<dbReference type="GO" id="GO:0034338">
    <property type="term" value="F:short-chain carboxylesterase activity"/>
    <property type="evidence" value="ECO:0007669"/>
    <property type="project" value="TreeGrafter"/>
</dbReference>
<feature type="transmembrane region" description="Helical" evidence="1">
    <location>
        <begin position="66"/>
        <end position="85"/>
    </location>
</feature>
<keyword evidence="1" id="KW-0812">Transmembrane</keyword>
<dbReference type="PANTHER" id="PTHR10794">
    <property type="entry name" value="ABHYDROLASE DOMAIN-CONTAINING PROTEIN"/>
    <property type="match status" value="1"/>
</dbReference>
<accession>A0A2N9I712</accession>
<sequence length="215" mass="24151">MDKCLKLASAMTDSSLVVSCDVKSQIKEGKIYNIPVSHVQISLVFHEMEESDPYGLLLNALALIPTWHYLLGFSIVSFVFLYNFLECHFFDDVFSGFRGTPITLTYNPCSHIYDGVVSKCRVLHGRYFTTPWLSSPHVQTVFLNFHGRPPAFSYRSWLGTLLSQPTHHGGDALQVIELLRESEVEKVGLIGGDQVQHSLRFQDLSLELGDLGIGE</sequence>
<dbReference type="AlphaFoldDB" id="A0A2N9I712"/>
<keyword evidence="1" id="KW-0472">Membrane</keyword>
<dbReference type="GO" id="GO:0047372">
    <property type="term" value="F:monoacylglycerol lipase activity"/>
    <property type="evidence" value="ECO:0007669"/>
    <property type="project" value="TreeGrafter"/>
</dbReference>
<keyword evidence="1" id="KW-1133">Transmembrane helix</keyword>
<proteinExistence type="predicted"/>
<gene>
    <name evidence="2" type="ORF">FSB_LOCUS48090</name>
</gene>
<dbReference type="EMBL" id="OIVN01004968">
    <property type="protein sequence ID" value="SPD20208.1"/>
    <property type="molecule type" value="Genomic_DNA"/>
</dbReference>
<reference evidence="2" key="1">
    <citation type="submission" date="2018-02" db="EMBL/GenBank/DDBJ databases">
        <authorList>
            <person name="Cohen D.B."/>
            <person name="Kent A.D."/>
        </authorList>
    </citation>
    <scope>NUCLEOTIDE SEQUENCE</scope>
</reference>